<keyword evidence="2" id="KW-0808">Transferase</keyword>
<dbReference type="InterPro" id="IPR000719">
    <property type="entry name" value="Prot_kinase_dom"/>
</dbReference>
<dbReference type="PROSITE" id="PS50011">
    <property type="entry name" value="PROTEIN_KINASE_DOM"/>
    <property type="match status" value="1"/>
</dbReference>
<sequence length="518" mass="59020">MMTALLRCCGKGYAFSVINMANIVTCKTKNGETVQYVDEVIGSGSMKDVYFSPDKSYVVAFYQKPQNEQARDRIDMITGRYRQNIFGQSGGEYWKDLFCWPTHVVEHGNKIGIVVPTYQNHFFFKYGSKNDDFLDIKGREKEGKWFASASNQNKFLDPRERGNTLTYLKVCLLLTRAVRRMHAAGLCHSDLSYKNVLIDPEMGHACIIDVDGLVVPGKYPPDVVGTPDFIAPEVVKTSHLSKEDPNRVLPSITTDRHALSVLIYMYLFFRHPLRGGKIHDMSDEVRDETLSMGEKALFIEHPTDKSNAVKISQLSSFSLPWADPGKIPYTIMGPYLTSLFDRAFIDGLHDATKRPTADEWESALVKTVDLIQPCQNTKCEQKWYVFSGKTKPVCPYCGTPYKGKLPVLNFYSSRKEGSYRPDDHRLMVWSGQSIYAWHVNRLIAPNERTTDAQRKRVGYFVYHNDQWWLVNEGISGLMSLPDKRQIMVGEKIELKNNAQFVLSKEEGGRLVVVQLVEN</sequence>
<geneLocation type="plasmid" evidence="2">
    <name>p8025</name>
</geneLocation>
<evidence type="ECO:0000313" key="2">
    <source>
        <dbReference type="EMBL" id="AKJ19790.1"/>
    </source>
</evidence>
<evidence type="ECO:0000259" key="1">
    <source>
        <dbReference type="PROSITE" id="PS50011"/>
    </source>
</evidence>
<dbReference type="PROSITE" id="PS00109">
    <property type="entry name" value="PROTEIN_KINASE_TYR"/>
    <property type="match status" value="1"/>
</dbReference>
<dbReference type="Gene3D" id="1.10.510.10">
    <property type="entry name" value="Transferase(Phosphotransferase) domain 1"/>
    <property type="match status" value="1"/>
</dbReference>
<name>A0A0G3B693_SALTM</name>
<dbReference type="SMART" id="SM00220">
    <property type="entry name" value="S_TKc"/>
    <property type="match status" value="1"/>
</dbReference>
<dbReference type="AlphaFoldDB" id="A0A0G3B693"/>
<proteinExistence type="predicted"/>
<dbReference type="EMBL" id="KP899803">
    <property type="protein sequence ID" value="AKJ19790.1"/>
    <property type="molecule type" value="Genomic_DNA"/>
</dbReference>
<dbReference type="SUPFAM" id="SSF56112">
    <property type="entry name" value="Protein kinase-like (PK-like)"/>
    <property type="match status" value="1"/>
</dbReference>
<dbReference type="Pfam" id="PF00069">
    <property type="entry name" value="Pkinase"/>
    <property type="match status" value="1"/>
</dbReference>
<accession>A0A0G3B693</accession>
<dbReference type="InterPro" id="IPR008266">
    <property type="entry name" value="Tyr_kinase_AS"/>
</dbReference>
<reference evidence="2" key="1">
    <citation type="submission" date="2015-03" db="EMBL/GenBank/DDBJ databases">
        <title>Complete genome sequences of four Salmonella Typhimurium IncHI1 plasmids and their characteristics.</title>
        <authorList>
            <person name="Kubasova T."/>
            <person name="Matiasovicova J."/>
            <person name="Cejkova D."/>
            <person name="Sekelova Z."/>
            <person name="Polansky O."/>
            <person name="Medvecky M."/>
            <person name="Rychlik I."/>
            <person name="Juricova H."/>
        </authorList>
    </citation>
    <scope>NUCLEOTIDE SEQUENCE</scope>
    <source>
        <strain evidence="2">8025</strain>
        <plasmid evidence="2">p8025</plasmid>
    </source>
</reference>
<protein>
    <submittedName>
        <fullName evidence="2">Putative kinase protein</fullName>
    </submittedName>
</protein>
<dbReference type="GO" id="GO:0004672">
    <property type="term" value="F:protein kinase activity"/>
    <property type="evidence" value="ECO:0007669"/>
    <property type="project" value="InterPro"/>
</dbReference>
<organism evidence="2">
    <name type="scientific">Salmonella typhimurium</name>
    <dbReference type="NCBI Taxonomy" id="90371"/>
    <lineage>
        <taxon>Bacteria</taxon>
        <taxon>Pseudomonadati</taxon>
        <taxon>Pseudomonadota</taxon>
        <taxon>Gammaproteobacteria</taxon>
        <taxon>Enterobacterales</taxon>
        <taxon>Enterobacteriaceae</taxon>
        <taxon>Salmonella</taxon>
    </lineage>
</organism>
<feature type="domain" description="Protein kinase" evidence="1">
    <location>
        <begin position="35"/>
        <end position="365"/>
    </location>
</feature>
<dbReference type="GO" id="GO:0005524">
    <property type="term" value="F:ATP binding"/>
    <property type="evidence" value="ECO:0007669"/>
    <property type="project" value="InterPro"/>
</dbReference>
<dbReference type="InterPro" id="IPR011009">
    <property type="entry name" value="Kinase-like_dom_sf"/>
</dbReference>
<keyword evidence="2" id="KW-0614">Plasmid</keyword>
<keyword evidence="2" id="KW-0418">Kinase</keyword>